<keyword evidence="2" id="KW-0547">Nucleotide-binding</keyword>
<sequence>MNLDKLMRTAIQARASDIHLLQLEETDSIQIRFRSLGQVQEMKQLQHGSTLINRIKIAADLNVAESRRIQEGQFSISLDGSQYFVRVSIIKSEEGEKLALRILSPINNLRVNQLGLTTEQTYTLQHCIHQPSGLILVCGATGSGKTTTLYSCLEALNDGKKTIFTIEDPVELPVEGIYQFEPNELLNIDTFALLKAFLRQDPDIIMVGEIRDAKTADLAISAALTGHLVLATLHTNSALNTIHRLHNWQVDFFSTASTLKLIIHQSMTFTHSGHRPHFTMIQPTWLEQLPPSYQALIERPELWKYLRGE</sequence>
<evidence type="ECO:0000259" key="4">
    <source>
        <dbReference type="PROSITE" id="PS00662"/>
    </source>
</evidence>
<dbReference type="AlphaFoldDB" id="A0A370UE85"/>
<evidence type="ECO:0000256" key="2">
    <source>
        <dbReference type="ARBA" id="ARBA00022741"/>
    </source>
</evidence>
<dbReference type="GO" id="GO:0005524">
    <property type="term" value="F:ATP binding"/>
    <property type="evidence" value="ECO:0007669"/>
    <property type="project" value="UniProtKB-KW"/>
</dbReference>
<dbReference type="PROSITE" id="PS00662">
    <property type="entry name" value="T2SP_E"/>
    <property type="match status" value="1"/>
</dbReference>
<reference evidence="5 6" key="1">
    <citation type="submission" date="2018-06" db="EMBL/GenBank/DDBJ databases">
        <title>Marinomonas sp. YLB-05 draft genome sequence.</title>
        <authorList>
            <person name="Yu L."/>
            <person name="Tang X."/>
        </authorList>
    </citation>
    <scope>NUCLEOTIDE SEQUENCE [LARGE SCALE GENOMIC DNA]</scope>
    <source>
        <strain evidence="5 6">YLB-05</strain>
    </source>
</reference>
<keyword evidence="6" id="KW-1185">Reference proteome</keyword>
<dbReference type="Gene3D" id="3.40.50.300">
    <property type="entry name" value="P-loop containing nucleotide triphosphate hydrolases"/>
    <property type="match status" value="1"/>
</dbReference>
<dbReference type="SMART" id="SM00382">
    <property type="entry name" value="AAA"/>
    <property type="match status" value="1"/>
</dbReference>
<dbReference type="SUPFAM" id="SSF52540">
    <property type="entry name" value="P-loop containing nucleoside triphosphate hydrolases"/>
    <property type="match status" value="1"/>
</dbReference>
<evidence type="ECO:0000256" key="3">
    <source>
        <dbReference type="ARBA" id="ARBA00022840"/>
    </source>
</evidence>
<name>A0A370UE85_9GAMM</name>
<dbReference type="InterPro" id="IPR027417">
    <property type="entry name" value="P-loop_NTPase"/>
</dbReference>
<dbReference type="PANTHER" id="PTHR30258:SF3">
    <property type="entry name" value="SLL1921 PROTEIN"/>
    <property type="match status" value="1"/>
</dbReference>
<accession>A0A370UE85</accession>
<evidence type="ECO:0000313" key="6">
    <source>
        <dbReference type="Proteomes" id="UP000254326"/>
    </source>
</evidence>
<organism evidence="5 6">
    <name type="scientific">Marinomonas piezotolerans</name>
    <dbReference type="NCBI Taxonomy" id="2213058"/>
    <lineage>
        <taxon>Bacteria</taxon>
        <taxon>Pseudomonadati</taxon>
        <taxon>Pseudomonadota</taxon>
        <taxon>Gammaproteobacteria</taxon>
        <taxon>Oceanospirillales</taxon>
        <taxon>Oceanospirillaceae</taxon>
        <taxon>Marinomonas</taxon>
    </lineage>
</organism>
<evidence type="ECO:0000313" key="5">
    <source>
        <dbReference type="EMBL" id="RDL46092.1"/>
    </source>
</evidence>
<dbReference type="InterPro" id="IPR003593">
    <property type="entry name" value="AAA+_ATPase"/>
</dbReference>
<dbReference type="EMBL" id="QKRA01000001">
    <property type="protein sequence ID" value="RDL46092.1"/>
    <property type="molecule type" value="Genomic_DNA"/>
</dbReference>
<dbReference type="PANTHER" id="PTHR30258">
    <property type="entry name" value="TYPE II SECRETION SYSTEM PROTEIN GSPE-RELATED"/>
    <property type="match status" value="1"/>
</dbReference>
<gene>
    <name evidence="5" type="ORF">DN730_03375</name>
</gene>
<dbReference type="GO" id="GO:0016887">
    <property type="term" value="F:ATP hydrolysis activity"/>
    <property type="evidence" value="ECO:0007669"/>
    <property type="project" value="TreeGrafter"/>
</dbReference>
<dbReference type="Proteomes" id="UP000254326">
    <property type="component" value="Unassembled WGS sequence"/>
</dbReference>
<evidence type="ECO:0000256" key="1">
    <source>
        <dbReference type="ARBA" id="ARBA00006611"/>
    </source>
</evidence>
<dbReference type="RefSeq" id="WP_115466678.1">
    <property type="nucleotide sequence ID" value="NZ_QKRA01000001.1"/>
</dbReference>
<protein>
    <submittedName>
        <fullName evidence="5">Protein transporter HofB</fullName>
    </submittedName>
</protein>
<dbReference type="Gene3D" id="3.30.450.90">
    <property type="match status" value="1"/>
</dbReference>
<dbReference type="InterPro" id="IPR001482">
    <property type="entry name" value="T2SS/T4SS_dom"/>
</dbReference>
<dbReference type="CDD" id="cd01129">
    <property type="entry name" value="PulE-GspE-like"/>
    <property type="match status" value="1"/>
</dbReference>
<keyword evidence="3" id="KW-0067">ATP-binding</keyword>
<proteinExistence type="inferred from homology"/>
<dbReference type="OrthoDB" id="9776961at2"/>
<dbReference type="GO" id="GO:0005886">
    <property type="term" value="C:plasma membrane"/>
    <property type="evidence" value="ECO:0007669"/>
    <property type="project" value="TreeGrafter"/>
</dbReference>
<feature type="domain" description="Bacterial type II secretion system protein E" evidence="4">
    <location>
        <begin position="198"/>
        <end position="212"/>
    </location>
</feature>
<comment type="similarity">
    <text evidence="1">Belongs to the GSP E family.</text>
</comment>
<dbReference type="Pfam" id="PF00437">
    <property type="entry name" value="T2SSE"/>
    <property type="match status" value="1"/>
</dbReference>
<comment type="caution">
    <text evidence="5">The sequence shown here is derived from an EMBL/GenBank/DDBJ whole genome shotgun (WGS) entry which is preliminary data.</text>
</comment>